<evidence type="ECO:0000256" key="1">
    <source>
        <dbReference type="ARBA" id="ARBA00023125"/>
    </source>
</evidence>
<feature type="domain" description="HTH cro/C1-type" evidence="2">
    <location>
        <begin position="19"/>
        <end position="73"/>
    </location>
</feature>
<evidence type="ECO:0000313" key="3">
    <source>
        <dbReference type="EMBL" id="KAE9631141.1"/>
    </source>
</evidence>
<keyword evidence="1" id="KW-0238">DNA-binding</keyword>
<dbReference type="InterPro" id="IPR001387">
    <property type="entry name" value="Cro/C1-type_HTH"/>
</dbReference>
<dbReference type="PANTHER" id="PTHR46797:SF19">
    <property type="entry name" value="BLL2473 PROTEIN"/>
    <property type="match status" value="1"/>
</dbReference>
<dbReference type="Pfam" id="PF07883">
    <property type="entry name" value="Cupin_2"/>
    <property type="match status" value="1"/>
</dbReference>
<dbReference type="RefSeq" id="WP_158978502.1">
    <property type="nucleotide sequence ID" value="NZ_WSFO01000003.1"/>
</dbReference>
<dbReference type="Gene3D" id="2.60.120.10">
    <property type="entry name" value="Jelly Rolls"/>
    <property type="match status" value="1"/>
</dbReference>
<dbReference type="InterPro" id="IPR010982">
    <property type="entry name" value="Lambda_DNA-bd_dom_sf"/>
</dbReference>
<dbReference type="CDD" id="cd00093">
    <property type="entry name" value="HTH_XRE"/>
    <property type="match status" value="1"/>
</dbReference>
<protein>
    <submittedName>
        <fullName evidence="3">Cupin domain-containing protein</fullName>
    </submittedName>
</protein>
<dbReference type="InterPro" id="IPR013096">
    <property type="entry name" value="Cupin_2"/>
</dbReference>
<dbReference type="Pfam" id="PF13560">
    <property type="entry name" value="HTH_31"/>
    <property type="match status" value="1"/>
</dbReference>
<dbReference type="Proteomes" id="UP000441586">
    <property type="component" value="Unassembled WGS sequence"/>
</dbReference>
<dbReference type="Gene3D" id="1.10.260.40">
    <property type="entry name" value="lambda repressor-like DNA-binding domains"/>
    <property type="match status" value="1"/>
</dbReference>
<dbReference type="InterPro" id="IPR011051">
    <property type="entry name" value="RmlC_Cupin_sf"/>
</dbReference>
<sequence length="198" mass="21790">MLSDTLNEGLEAYGIGAAIRELRTQKQLGLEQLGKHTGLSAGMLSRIERGHVFPTLPTLLRISMVFGVGLEHFFKPVSQKPALAVVRKEDRLRLPNTSEGRPKFHFESLDFPVLARSIEAYLADFTGSGQTEPHAHAGAEVVYVLSGALEIHIHNQVHQLEEGDSMYFDSNFDHSYARQGTENCSVFVVVGAGSQQSK</sequence>
<evidence type="ECO:0000313" key="4">
    <source>
        <dbReference type="Proteomes" id="UP000441586"/>
    </source>
</evidence>
<dbReference type="InterPro" id="IPR014710">
    <property type="entry name" value="RmlC-like_jellyroll"/>
</dbReference>
<dbReference type="GO" id="GO:0005829">
    <property type="term" value="C:cytosol"/>
    <property type="evidence" value="ECO:0007669"/>
    <property type="project" value="TreeGrafter"/>
</dbReference>
<evidence type="ECO:0000259" key="2">
    <source>
        <dbReference type="PROSITE" id="PS50943"/>
    </source>
</evidence>
<organism evidence="3 4">
    <name type="scientific">Parasedimentitalea maritima</name>
    <dbReference type="NCBI Taxonomy" id="2578117"/>
    <lineage>
        <taxon>Bacteria</taxon>
        <taxon>Pseudomonadati</taxon>
        <taxon>Pseudomonadota</taxon>
        <taxon>Alphaproteobacteria</taxon>
        <taxon>Rhodobacterales</taxon>
        <taxon>Paracoccaceae</taxon>
        <taxon>Parasedimentitalea</taxon>
    </lineage>
</organism>
<dbReference type="AlphaFoldDB" id="A0A6A4RJ34"/>
<dbReference type="PROSITE" id="PS50943">
    <property type="entry name" value="HTH_CROC1"/>
    <property type="match status" value="1"/>
</dbReference>
<dbReference type="SMART" id="SM00530">
    <property type="entry name" value="HTH_XRE"/>
    <property type="match status" value="1"/>
</dbReference>
<accession>A0A6A4RJ34</accession>
<dbReference type="SUPFAM" id="SSF47413">
    <property type="entry name" value="lambda repressor-like DNA-binding domains"/>
    <property type="match status" value="1"/>
</dbReference>
<dbReference type="EMBL" id="WSFO01000003">
    <property type="protein sequence ID" value="KAE9631141.1"/>
    <property type="molecule type" value="Genomic_DNA"/>
</dbReference>
<dbReference type="GO" id="GO:0003677">
    <property type="term" value="F:DNA binding"/>
    <property type="evidence" value="ECO:0007669"/>
    <property type="project" value="UniProtKB-KW"/>
</dbReference>
<gene>
    <name evidence="3" type="ORF">GP644_07980</name>
</gene>
<reference evidence="3 4" key="1">
    <citation type="submission" date="2019-12" db="EMBL/GenBank/DDBJ databases">
        <authorList>
            <person name="Zhang Y.-J."/>
        </authorList>
    </citation>
    <scope>NUCLEOTIDE SEQUENCE [LARGE SCALE GENOMIC DNA]</scope>
    <source>
        <strain evidence="3 4">H18S-6</strain>
    </source>
</reference>
<comment type="caution">
    <text evidence="3">The sequence shown here is derived from an EMBL/GenBank/DDBJ whole genome shotgun (WGS) entry which is preliminary data.</text>
</comment>
<dbReference type="PANTHER" id="PTHR46797">
    <property type="entry name" value="HTH-TYPE TRANSCRIPTIONAL REGULATOR"/>
    <property type="match status" value="1"/>
</dbReference>
<dbReference type="CDD" id="cd02209">
    <property type="entry name" value="cupin_XRE_C"/>
    <property type="match status" value="1"/>
</dbReference>
<dbReference type="SUPFAM" id="SSF51182">
    <property type="entry name" value="RmlC-like cupins"/>
    <property type="match status" value="1"/>
</dbReference>
<dbReference type="InterPro" id="IPR050807">
    <property type="entry name" value="TransReg_Diox_bact_type"/>
</dbReference>
<name>A0A6A4RJ34_9RHOB</name>
<proteinExistence type="predicted"/>
<dbReference type="GO" id="GO:0003700">
    <property type="term" value="F:DNA-binding transcription factor activity"/>
    <property type="evidence" value="ECO:0007669"/>
    <property type="project" value="TreeGrafter"/>
</dbReference>